<name>A0ABV5J9G7_9BACT</name>
<reference evidence="1 2" key="1">
    <citation type="submission" date="2024-09" db="EMBL/GenBank/DDBJ databases">
        <authorList>
            <person name="Sun Q."/>
            <person name="Mori K."/>
        </authorList>
    </citation>
    <scope>NUCLEOTIDE SEQUENCE [LARGE SCALE GENOMIC DNA]</scope>
    <source>
        <strain evidence="1 2">CECT 7682</strain>
    </source>
</reference>
<gene>
    <name evidence="1" type="ORF">ACFFUR_16810</name>
</gene>
<comment type="caution">
    <text evidence="1">The sequence shown here is derived from an EMBL/GenBank/DDBJ whole genome shotgun (WGS) entry which is preliminary data.</text>
</comment>
<proteinExistence type="predicted"/>
<dbReference type="EMBL" id="JBHMEW010000068">
    <property type="protein sequence ID" value="MFB9213480.1"/>
    <property type="molecule type" value="Genomic_DNA"/>
</dbReference>
<accession>A0ABV5J9G7</accession>
<protein>
    <submittedName>
        <fullName evidence="1">Uncharacterized protein</fullName>
    </submittedName>
</protein>
<sequence>MEEWKNNRESAEYTWSLINKYLSNGTNSSMYWRNMILDESGRSTWV</sequence>
<dbReference type="RefSeq" id="WP_290248981.1">
    <property type="nucleotide sequence ID" value="NZ_JAUFQT010000002.1"/>
</dbReference>
<evidence type="ECO:0000313" key="1">
    <source>
        <dbReference type="EMBL" id="MFB9213480.1"/>
    </source>
</evidence>
<organism evidence="1 2">
    <name type="scientific">Echinicola jeungdonensis</name>
    <dbReference type="NCBI Taxonomy" id="709343"/>
    <lineage>
        <taxon>Bacteria</taxon>
        <taxon>Pseudomonadati</taxon>
        <taxon>Bacteroidota</taxon>
        <taxon>Cytophagia</taxon>
        <taxon>Cytophagales</taxon>
        <taxon>Cyclobacteriaceae</taxon>
        <taxon>Echinicola</taxon>
    </lineage>
</organism>
<keyword evidence="2" id="KW-1185">Reference proteome</keyword>
<evidence type="ECO:0000313" key="2">
    <source>
        <dbReference type="Proteomes" id="UP001589654"/>
    </source>
</evidence>
<dbReference type="Proteomes" id="UP001589654">
    <property type="component" value="Unassembled WGS sequence"/>
</dbReference>